<feature type="compositionally biased region" description="Basic residues" evidence="1">
    <location>
        <begin position="310"/>
        <end position="335"/>
    </location>
</feature>
<protein>
    <submittedName>
        <fullName evidence="2">Uncharacterized protein</fullName>
    </submittedName>
</protein>
<proteinExistence type="predicted"/>
<comment type="caution">
    <text evidence="2">The sequence shown here is derived from an EMBL/GenBank/DDBJ whole genome shotgun (WGS) entry which is preliminary data.</text>
</comment>
<dbReference type="Proteomes" id="UP000311382">
    <property type="component" value="Unassembled WGS sequence"/>
</dbReference>
<accession>A0A5C5FZJ0</accession>
<organism evidence="2 3">
    <name type="scientific">Rhodotorula diobovata</name>
    <dbReference type="NCBI Taxonomy" id="5288"/>
    <lineage>
        <taxon>Eukaryota</taxon>
        <taxon>Fungi</taxon>
        <taxon>Dikarya</taxon>
        <taxon>Basidiomycota</taxon>
        <taxon>Pucciniomycotina</taxon>
        <taxon>Microbotryomycetes</taxon>
        <taxon>Sporidiobolales</taxon>
        <taxon>Sporidiobolaceae</taxon>
        <taxon>Rhodotorula</taxon>
    </lineage>
</organism>
<feature type="compositionally biased region" description="Low complexity" evidence="1">
    <location>
        <begin position="197"/>
        <end position="206"/>
    </location>
</feature>
<gene>
    <name evidence="2" type="ORF">DMC30DRAFT_185362</name>
</gene>
<feature type="compositionally biased region" description="Low complexity" evidence="1">
    <location>
        <begin position="257"/>
        <end position="266"/>
    </location>
</feature>
<feature type="compositionally biased region" description="Low complexity" evidence="1">
    <location>
        <begin position="227"/>
        <end position="240"/>
    </location>
</feature>
<dbReference type="EMBL" id="SOZI01000038">
    <property type="protein sequence ID" value="TNY21716.1"/>
    <property type="molecule type" value="Genomic_DNA"/>
</dbReference>
<evidence type="ECO:0000313" key="3">
    <source>
        <dbReference type="Proteomes" id="UP000311382"/>
    </source>
</evidence>
<feature type="compositionally biased region" description="Low complexity" evidence="1">
    <location>
        <begin position="161"/>
        <end position="171"/>
    </location>
</feature>
<dbReference type="AlphaFoldDB" id="A0A5C5FZJ0"/>
<feature type="region of interest" description="Disordered" evidence="1">
    <location>
        <begin position="137"/>
        <end position="171"/>
    </location>
</feature>
<evidence type="ECO:0000256" key="1">
    <source>
        <dbReference type="SAM" id="MobiDB-lite"/>
    </source>
</evidence>
<evidence type="ECO:0000313" key="2">
    <source>
        <dbReference type="EMBL" id="TNY21716.1"/>
    </source>
</evidence>
<feature type="compositionally biased region" description="Low complexity" evidence="1">
    <location>
        <begin position="273"/>
        <end position="286"/>
    </location>
</feature>
<reference evidence="2 3" key="1">
    <citation type="submission" date="2019-03" db="EMBL/GenBank/DDBJ databases">
        <title>Rhodosporidium diobovatum UCD-FST 08-225 genome sequencing, assembly, and annotation.</title>
        <authorList>
            <person name="Fakankun I.U."/>
            <person name="Fristensky B."/>
            <person name="Levin D.B."/>
        </authorList>
    </citation>
    <scope>NUCLEOTIDE SEQUENCE [LARGE SCALE GENOMIC DNA]</scope>
    <source>
        <strain evidence="2 3">UCD-FST 08-225</strain>
    </source>
</reference>
<feature type="compositionally biased region" description="Basic residues" evidence="1">
    <location>
        <begin position="207"/>
        <end position="224"/>
    </location>
</feature>
<sequence>MEDPLVRKLTLLLAPHLAADAVALSGSLSLNSTRSTRQHDRRALPALATIVDVSPRALAVRAAANRRPEHAGSTRSGSPAVFRDGSAFACRSRCEGTDQRRSGVPARRAVGLVARRRRSAAGVPRLAHLFAGPVLTHLSSSSSSGTRPVRLRARHTTRSTRPSALSRRTLPSPRLLRLPLLIRARTSTMRNGLETLTTATTTAAVCSRRRRSSTTGRRRPRRERRQLSPSSSTSHRLSQSGPGAASRRKSGFASAASRLTRPTTRCPCRCPSRRPSPQRRSTPRSSIKMATSSARRRAPCRTRSSPFRPPRTRRTRPRMRSHLRRRRRLRPRPTRLRLSTPTTTTPTPSCLSRHLSRQSSSRPRPSRPTAMWPGTRLAHPSGPPVAAPLLPSTRRVSVPSLTRRRQARPPPLLRRAS</sequence>
<name>A0A5C5FZJ0_9BASI</name>
<keyword evidence="3" id="KW-1185">Reference proteome</keyword>
<feature type="compositionally biased region" description="Low complexity" evidence="1">
    <location>
        <begin position="336"/>
        <end position="363"/>
    </location>
</feature>
<feature type="region of interest" description="Disordered" evidence="1">
    <location>
        <begin position="191"/>
        <end position="417"/>
    </location>
</feature>
<feature type="compositionally biased region" description="Basic residues" evidence="1">
    <location>
        <begin position="149"/>
        <end position="158"/>
    </location>
</feature>
<feature type="compositionally biased region" description="Pro residues" evidence="1">
    <location>
        <begin position="408"/>
        <end position="417"/>
    </location>
</feature>